<organism evidence="1 2">
    <name type="scientific">Oryza meyeriana var. granulata</name>
    <dbReference type="NCBI Taxonomy" id="110450"/>
    <lineage>
        <taxon>Eukaryota</taxon>
        <taxon>Viridiplantae</taxon>
        <taxon>Streptophyta</taxon>
        <taxon>Embryophyta</taxon>
        <taxon>Tracheophyta</taxon>
        <taxon>Spermatophyta</taxon>
        <taxon>Magnoliopsida</taxon>
        <taxon>Liliopsida</taxon>
        <taxon>Poales</taxon>
        <taxon>Poaceae</taxon>
        <taxon>BOP clade</taxon>
        <taxon>Oryzoideae</taxon>
        <taxon>Oryzeae</taxon>
        <taxon>Oryzinae</taxon>
        <taxon>Oryza</taxon>
        <taxon>Oryza meyeriana</taxon>
    </lineage>
</organism>
<reference evidence="1 2" key="1">
    <citation type="submission" date="2019-11" db="EMBL/GenBank/DDBJ databases">
        <title>Whole genome sequence of Oryza granulata.</title>
        <authorList>
            <person name="Li W."/>
        </authorList>
    </citation>
    <scope>NUCLEOTIDE SEQUENCE [LARGE SCALE GENOMIC DNA]</scope>
    <source>
        <strain evidence="2">cv. Menghai</strain>
        <tissue evidence="1">Leaf</tissue>
    </source>
</reference>
<dbReference type="Proteomes" id="UP000479710">
    <property type="component" value="Unassembled WGS sequence"/>
</dbReference>
<dbReference type="OrthoDB" id="690704at2759"/>
<comment type="caution">
    <text evidence="1">The sequence shown here is derived from an EMBL/GenBank/DDBJ whole genome shotgun (WGS) entry which is preliminary data.</text>
</comment>
<sequence>MVDEDMGGEEDDDHLATEFEAAHAARAVRGMTLTRWTSMRLDTFDGLGTPGNVVDWLRKMKKYMNGSRMTTEDKATFVPFN</sequence>
<dbReference type="AlphaFoldDB" id="A0A6G1CBR9"/>
<gene>
    <name evidence="1" type="ORF">E2562_039185</name>
</gene>
<evidence type="ECO:0000313" key="2">
    <source>
        <dbReference type="Proteomes" id="UP000479710"/>
    </source>
</evidence>
<evidence type="ECO:0000313" key="1">
    <source>
        <dbReference type="EMBL" id="KAF0897566.1"/>
    </source>
</evidence>
<proteinExistence type="predicted"/>
<name>A0A6G1CBR9_9ORYZ</name>
<keyword evidence="2" id="KW-1185">Reference proteome</keyword>
<dbReference type="EMBL" id="SPHZ02000010">
    <property type="protein sequence ID" value="KAF0897566.1"/>
    <property type="molecule type" value="Genomic_DNA"/>
</dbReference>
<protein>
    <submittedName>
        <fullName evidence="1">Uncharacterized protein</fullName>
    </submittedName>
</protein>
<accession>A0A6G1CBR9</accession>